<feature type="compositionally biased region" description="Basic and acidic residues" evidence="7">
    <location>
        <begin position="32"/>
        <end position="43"/>
    </location>
</feature>
<evidence type="ECO:0000313" key="10">
    <source>
        <dbReference type="Proteomes" id="UP000016930"/>
    </source>
</evidence>
<dbReference type="InterPro" id="IPR051371">
    <property type="entry name" value="Ras_palmitoyltransferase"/>
</dbReference>
<feature type="compositionally biased region" description="Acidic residues" evidence="7">
    <location>
        <begin position="1"/>
        <end position="14"/>
    </location>
</feature>
<reference evidence="9 10" key="1">
    <citation type="journal article" date="2012" name="Proc. Natl. Acad. Sci. U.S.A.">
        <title>Comparative genomics of Ceriporiopsis subvermispora and Phanerochaete chrysosporium provide insight into selective ligninolysis.</title>
        <authorList>
            <person name="Fernandez-Fueyo E."/>
            <person name="Ruiz-Duenas F.J."/>
            <person name="Ferreira P."/>
            <person name="Floudas D."/>
            <person name="Hibbett D.S."/>
            <person name="Canessa P."/>
            <person name="Larrondo L.F."/>
            <person name="James T.Y."/>
            <person name="Seelenfreund D."/>
            <person name="Lobos S."/>
            <person name="Polanco R."/>
            <person name="Tello M."/>
            <person name="Honda Y."/>
            <person name="Watanabe T."/>
            <person name="Watanabe T."/>
            <person name="Ryu J.S."/>
            <person name="Kubicek C.P."/>
            <person name="Schmoll M."/>
            <person name="Gaskell J."/>
            <person name="Hammel K.E."/>
            <person name="St John F.J."/>
            <person name="Vanden Wymelenberg A."/>
            <person name="Sabat G."/>
            <person name="Splinter BonDurant S."/>
            <person name="Syed K."/>
            <person name="Yadav J.S."/>
            <person name="Doddapaneni H."/>
            <person name="Subramanian V."/>
            <person name="Lavin J.L."/>
            <person name="Oguiza J.A."/>
            <person name="Perez G."/>
            <person name="Pisabarro A.G."/>
            <person name="Ramirez L."/>
            <person name="Santoyo F."/>
            <person name="Master E."/>
            <person name="Coutinho P.M."/>
            <person name="Henrissat B."/>
            <person name="Lombard V."/>
            <person name="Magnuson J.K."/>
            <person name="Kuees U."/>
            <person name="Hori C."/>
            <person name="Igarashi K."/>
            <person name="Samejima M."/>
            <person name="Held B.W."/>
            <person name="Barry K.W."/>
            <person name="LaButti K.M."/>
            <person name="Lapidus A."/>
            <person name="Lindquist E.A."/>
            <person name="Lucas S.M."/>
            <person name="Riley R."/>
            <person name="Salamov A.A."/>
            <person name="Hoffmeister D."/>
            <person name="Schwenk D."/>
            <person name="Hadar Y."/>
            <person name="Yarden O."/>
            <person name="de Vries R.P."/>
            <person name="Wiebenga A."/>
            <person name="Stenlid J."/>
            <person name="Eastwood D."/>
            <person name="Grigoriev I.V."/>
            <person name="Berka R.M."/>
            <person name="Blanchette R.A."/>
            <person name="Kersten P."/>
            <person name="Martinez A.T."/>
            <person name="Vicuna R."/>
            <person name="Cullen D."/>
        </authorList>
    </citation>
    <scope>NUCLEOTIDE SEQUENCE [LARGE SCALE GENOMIC DNA]</scope>
    <source>
        <strain evidence="9 10">B</strain>
    </source>
</reference>
<proteinExistence type="inferred from homology"/>
<dbReference type="HOGENOM" id="CLU_093230_0_0_1"/>
<comment type="subcellular location">
    <subcellularLocation>
        <location evidence="1">Endoplasmic reticulum membrane</location>
        <topology evidence="1">Peripheral membrane protein</topology>
    </subcellularLocation>
</comment>
<dbReference type="PANTHER" id="PTHR13254">
    <property type="entry name" value="GOLGI AUTOANTIGEN, GOLGIN SUBFAMILY A, 7"/>
    <property type="match status" value="1"/>
</dbReference>
<evidence type="ECO:0000256" key="1">
    <source>
        <dbReference type="ARBA" id="ARBA00004406"/>
    </source>
</evidence>
<comment type="subunit">
    <text evidence="3">Interacts with ERF2.</text>
</comment>
<keyword evidence="10" id="KW-1185">Reference proteome</keyword>
<evidence type="ECO:0000313" key="9">
    <source>
        <dbReference type="EMBL" id="EMD41391.1"/>
    </source>
</evidence>
<evidence type="ECO:0000256" key="7">
    <source>
        <dbReference type="SAM" id="MobiDB-lite"/>
    </source>
</evidence>
<evidence type="ECO:0000256" key="6">
    <source>
        <dbReference type="ARBA" id="ARBA00023136"/>
    </source>
</evidence>
<dbReference type="AlphaFoldDB" id="M2RR82"/>
<dbReference type="STRING" id="914234.M2RR82"/>
<keyword evidence="5" id="KW-0256">Endoplasmic reticulum</keyword>
<evidence type="ECO:0000256" key="4">
    <source>
        <dbReference type="ARBA" id="ARBA00018463"/>
    </source>
</evidence>
<dbReference type="Proteomes" id="UP000016930">
    <property type="component" value="Unassembled WGS sequence"/>
</dbReference>
<sequence length="257" mass="28919">MGGDEEDDGVELDIADARRSWDAGSATSRASSRRDPARAHPLDGRNGTGPDPASPTPWDEMDLPARHGEYGAPPRRVHEFGHSDHSSRPSRPLVPHSSYYFAPPPPDSAYGTDPIGQIGVHHPREIVRIERDYTGGELPQLAAVYPLELEGRINPTQFLETINAINELLISAYSLSHAFVDNALAFFSLQISRAVRKSHYEKEMERLKQVIDDFNVKLYNPRGMNILWPRKVAFMFLEIEYYVSIMTICHKRASMPI</sequence>
<gene>
    <name evidence="9" type="ORF">CERSUDRAFT_42545</name>
</gene>
<dbReference type="PANTHER" id="PTHR13254:SF0">
    <property type="entry name" value="GOLGIN SUBFAMILY A MEMBER 7_ERF4 DOMAIN-CONTAINING PROTEIN"/>
    <property type="match status" value="1"/>
</dbReference>
<dbReference type="OrthoDB" id="2190159at2759"/>
<feature type="domain" description="Golgin subfamily A member 7/ERF4" evidence="8">
    <location>
        <begin position="126"/>
        <end position="238"/>
    </location>
</feature>
<organism evidence="9 10">
    <name type="scientific">Ceriporiopsis subvermispora (strain B)</name>
    <name type="common">White-rot fungus</name>
    <name type="synonym">Gelatoporia subvermispora</name>
    <dbReference type="NCBI Taxonomy" id="914234"/>
    <lineage>
        <taxon>Eukaryota</taxon>
        <taxon>Fungi</taxon>
        <taxon>Dikarya</taxon>
        <taxon>Basidiomycota</taxon>
        <taxon>Agaricomycotina</taxon>
        <taxon>Agaricomycetes</taxon>
        <taxon>Polyporales</taxon>
        <taxon>Gelatoporiaceae</taxon>
        <taxon>Gelatoporia</taxon>
    </lineage>
</organism>
<keyword evidence="6" id="KW-0472">Membrane</keyword>
<accession>M2RR82</accession>
<evidence type="ECO:0000256" key="3">
    <source>
        <dbReference type="ARBA" id="ARBA00011396"/>
    </source>
</evidence>
<dbReference type="GO" id="GO:0006612">
    <property type="term" value="P:protein targeting to membrane"/>
    <property type="evidence" value="ECO:0007669"/>
    <property type="project" value="TreeGrafter"/>
</dbReference>
<feature type="compositionally biased region" description="Basic and acidic residues" evidence="7">
    <location>
        <begin position="76"/>
        <end position="87"/>
    </location>
</feature>
<dbReference type="GO" id="GO:0031211">
    <property type="term" value="C:endoplasmic reticulum palmitoyltransferase complex"/>
    <property type="evidence" value="ECO:0007669"/>
    <property type="project" value="TreeGrafter"/>
</dbReference>
<comment type="similarity">
    <text evidence="2">Belongs to the ERF4 family.</text>
</comment>
<feature type="region of interest" description="Disordered" evidence="7">
    <location>
        <begin position="1"/>
        <end position="96"/>
    </location>
</feature>
<dbReference type="EMBL" id="KB445791">
    <property type="protein sequence ID" value="EMD41391.1"/>
    <property type="molecule type" value="Genomic_DNA"/>
</dbReference>
<dbReference type="InterPro" id="IPR019383">
    <property type="entry name" value="Golgin_A_7/ERF4"/>
</dbReference>
<evidence type="ECO:0000256" key="5">
    <source>
        <dbReference type="ARBA" id="ARBA00022824"/>
    </source>
</evidence>
<protein>
    <recommendedName>
        <fullName evidence="4">Ras modification protein ERF4</fullName>
    </recommendedName>
</protein>
<evidence type="ECO:0000256" key="2">
    <source>
        <dbReference type="ARBA" id="ARBA00007732"/>
    </source>
</evidence>
<dbReference type="Pfam" id="PF10256">
    <property type="entry name" value="Erf4"/>
    <property type="match status" value="1"/>
</dbReference>
<name>M2RR82_CERS8</name>
<evidence type="ECO:0000259" key="8">
    <source>
        <dbReference type="Pfam" id="PF10256"/>
    </source>
</evidence>
<dbReference type="GO" id="GO:0005789">
    <property type="term" value="C:endoplasmic reticulum membrane"/>
    <property type="evidence" value="ECO:0007669"/>
    <property type="project" value="UniProtKB-SubCell"/>
</dbReference>